<reference evidence="2 3" key="1">
    <citation type="submission" date="2019-08" db="EMBL/GenBank/DDBJ databases">
        <title>Amphibian skin-associated Pigmentiphaga: genome sequence and occurrence across geography and hosts.</title>
        <authorList>
            <person name="Bletz M.C."/>
            <person name="Bunk B."/>
            <person name="Sproeer C."/>
            <person name="Biwer P."/>
            <person name="Reiter S."/>
            <person name="Rabemananjara F.C.E."/>
            <person name="Schulz S."/>
            <person name="Overmann J."/>
            <person name="Vences M."/>
        </authorList>
    </citation>
    <scope>NUCLEOTIDE SEQUENCE [LARGE SCALE GENOMIC DNA]</scope>
    <source>
        <strain evidence="2 3">Mada1488</strain>
    </source>
</reference>
<dbReference type="InterPro" id="IPR029016">
    <property type="entry name" value="GAF-like_dom_sf"/>
</dbReference>
<evidence type="ECO:0000313" key="3">
    <source>
        <dbReference type="Proteomes" id="UP000325161"/>
    </source>
</evidence>
<dbReference type="SUPFAM" id="SSF55781">
    <property type="entry name" value="GAF domain-like"/>
    <property type="match status" value="1"/>
</dbReference>
<organism evidence="2 3">
    <name type="scientific">Pigmentiphaga aceris</name>
    <dbReference type="NCBI Taxonomy" id="1940612"/>
    <lineage>
        <taxon>Bacteria</taxon>
        <taxon>Pseudomonadati</taxon>
        <taxon>Pseudomonadota</taxon>
        <taxon>Betaproteobacteria</taxon>
        <taxon>Burkholderiales</taxon>
        <taxon>Alcaligenaceae</taxon>
        <taxon>Pigmentiphaga</taxon>
    </lineage>
</organism>
<dbReference type="Proteomes" id="UP000325161">
    <property type="component" value="Chromosome"/>
</dbReference>
<evidence type="ECO:0000259" key="1">
    <source>
        <dbReference type="SMART" id="SM00065"/>
    </source>
</evidence>
<dbReference type="PANTHER" id="PTHR33744:SF1">
    <property type="entry name" value="DNA-BINDING TRANSCRIPTIONAL ACTIVATOR ADER"/>
    <property type="match status" value="1"/>
</dbReference>
<dbReference type="InterPro" id="IPR042070">
    <property type="entry name" value="PucR_C-HTH_sf"/>
</dbReference>
<dbReference type="PANTHER" id="PTHR33744">
    <property type="entry name" value="CARBOHYDRATE DIACID REGULATOR"/>
    <property type="match status" value="1"/>
</dbReference>
<dbReference type="SMART" id="SM00065">
    <property type="entry name" value="GAF"/>
    <property type="match status" value="1"/>
</dbReference>
<dbReference type="AlphaFoldDB" id="A0A5C0AUY8"/>
<dbReference type="RefSeq" id="WP_148813627.1">
    <property type="nucleotide sequence ID" value="NZ_CP043046.1"/>
</dbReference>
<dbReference type="Pfam" id="PF13556">
    <property type="entry name" value="HTH_30"/>
    <property type="match status" value="1"/>
</dbReference>
<sequence length="657" mass="71004">MPTSSPSVHGEPAATTLGGPVSSLDAFALLLREAPPEDYAQLLRDIDSADVTPTERTALRDGLQMALAIRVRLEQHQQKERGLLAVIDTAQDLTAMRDIDQVLQAIVRRTRQLVASDVGYLSIFDPGAGDFYVRATDGAFSDKFKQVRVPGEVGICGYVARHRTPYSSSQYGPDPRFSHNELIDDAVGDEGVESILGVPLLVGDRVIGVLFVGDRYMRRYVPWEVSILSTLASHASVAIENARLFSEAQAALAAASRANAQLQQQSADTQLAADTHEKLTALIARGGSLQDIVDMVAATLNGVVEVLDEGEQAICSSSDISRMPDDEQDKIHAAIYQSRSVGQSVIAFSDDERVCRVSAINGGTGVLGSLVITTPRELNRIGIRTFERSALVTGILLLTQERAQYAASGDVAAVLRALLGRSQELGGALPARLRQHAIDMHAPLTLLCCDTPGGKHAYLLKRLRAGFRFEATLFDEYDGMVVVLSSTSQPDALHTALRRYLASGPALTVTSVIADPVDDAAALPRTFQRIKRSLDLLHALGRDGQAARDAQLSVYAMLFDGRSASELDAFLDATLGGLRDADRLRGTLLAYLDQGRNARATAQTLGIHINTLRQRLEAVDAALGNWQEASRALEIHLALRLWHLKQKNSINTSGIPE</sequence>
<evidence type="ECO:0000313" key="2">
    <source>
        <dbReference type="EMBL" id="QEI05424.1"/>
    </source>
</evidence>
<dbReference type="OrthoDB" id="8026818at2"/>
<gene>
    <name evidence="2" type="ORF">FXN63_05890</name>
</gene>
<dbReference type="InterPro" id="IPR025736">
    <property type="entry name" value="PucR_C-HTH_dom"/>
</dbReference>
<feature type="domain" description="GAF" evidence="1">
    <location>
        <begin position="98"/>
        <end position="249"/>
    </location>
</feature>
<dbReference type="InterPro" id="IPR051448">
    <property type="entry name" value="CdaR-like_regulators"/>
</dbReference>
<dbReference type="Gene3D" id="3.30.450.40">
    <property type="match status" value="1"/>
</dbReference>
<accession>A0A5C0AUY8</accession>
<dbReference type="Pfam" id="PF01590">
    <property type="entry name" value="GAF"/>
    <property type="match status" value="1"/>
</dbReference>
<dbReference type="InterPro" id="IPR003018">
    <property type="entry name" value="GAF"/>
</dbReference>
<name>A0A5C0AUY8_9BURK</name>
<dbReference type="EMBL" id="CP043046">
    <property type="protein sequence ID" value="QEI05424.1"/>
    <property type="molecule type" value="Genomic_DNA"/>
</dbReference>
<proteinExistence type="predicted"/>
<dbReference type="KEGG" id="pacr:FXN63_05890"/>
<protein>
    <submittedName>
        <fullName evidence="2">GAF domain-containing protein</fullName>
    </submittedName>
</protein>
<keyword evidence="3" id="KW-1185">Reference proteome</keyword>
<dbReference type="Gene3D" id="1.10.10.2840">
    <property type="entry name" value="PucR C-terminal helix-turn-helix domain"/>
    <property type="match status" value="1"/>
</dbReference>